<comment type="similarity">
    <text evidence="3 12 13">Belongs to the peptidase S8 family.</text>
</comment>
<keyword evidence="4" id="KW-0052">Apoplast</keyword>
<dbReference type="Pfam" id="PF05922">
    <property type="entry name" value="Inhibitor_I9"/>
    <property type="match status" value="2"/>
</dbReference>
<evidence type="ECO:0000256" key="10">
    <source>
        <dbReference type="ARBA" id="ARBA00023180"/>
    </source>
</evidence>
<dbReference type="InterPro" id="IPR023827">
    <property type="entry name" value="Peptidase_S8_Asp-AS"/>
</dbReference>
<evidence type="ECO:0000313" key="20">
    <source>
        <dbReference type="Proteomes" id="UP000289738"/>
    </source>
</evidence>
<keyword evidence="10" id="KW-0325">Glycoprotein</keyword>
<dbReference type="FunFam" id="3.50.30.30:FF:000005">
    <property type="entry name" value="subtilisin-like protease SBT1.5"/>
    <property type="match status" value="1"/>
</dbReference>
<dbReference type="FunFam" id="2.60.40.2310:FF:000001">
    <property type="entry name" value="Subtilisin-like protease SBT1.5"/>
    <property type="match status" value="1"/>
</dbReference>
<evidence type="ECO:0008006" key="21">
    <source>
        <dbReference type="Google" id="ProtNLM"/>
    </source>
</evidence>
<dbReference type="PRINTS" id="PR00723">
    <property type="entry name" value="SUBTILISIN"/>
</dbReference>
<feature type="domain" description="Subtilisin-like protease fibronectin type-III" evidence="18">
    <location>
        <begin position="1447"/>
        <end position="1548"/>
    </location>
</feature>
<dbReference type="Pfam" id="PF02225">
    <property type="entry name" value="PA"/>
    <property type="match status" value="1"/>
</dbReference>
<comment type="function">
    <text evidence="1">Required for arbuscular mycorrhiza (AM) development during AM symbiosis with AM fungi (e.g. Glomeromycota intraradices).</text>
</comment>
<keyword evidence="7 14" id="KW-0732">Signal</keyword>
<dbReference type="PROSITE" id="PS00136">
    <property type="entry name" value="SUBTILASE_ASP"/>
    <property type="match status" value="1"/>
</dbReference>
<dbReference type="STRING" id="3818.A0A445E6F7"/>
<evidence type="ECO:0000259" key="18">
    <source>
        <dbReference type="Pfam" id="PF17766"/>
    </source>
</evidence>
<dbReference type="CDD" id="cd02120">
    <property type="entry name" value="PA_subtilisin_like"/>
    <property type="match status" value="2"/>
</dbReference>
<dbReference type="GO" id="GO:0006508">
    <property type="term" value="P:proteolysis"/>
    <property type="evidence" value="ECO:0007669"/>
    <property type="project" value="UniProtKB-KW"/>
</dbReference>
<evidence type="ECO:0000256" key="12">
    <source>
        <dbReference type="PROSITE-ProRule" id="PRU01240"/>
    </source>
</evidence>
<dbReference type="EMBL" id="SDMP01000002">
    <property type="protein sequence ID" value="RYR70949.1"/>
    <property type="molecule type" value="Genomic_DNA"/>
</dbReference>
<keyword evidence="5" id="KW-0964">Secreted</keyword>
<feature type="active site" description="Charge relay system" evidence="11 12">
    <location>
        <position position="1005"/>
    </location>
</feature>
<accession>A0A445E6F7</accession>
<dbReference type="InterPro" id="IPR037045">
    <property type="entry name" value="S8pro/Inhibitor_I9_sf"/>
</dbReference>
<proteinExistence type="inferred from homology"/>
<comment type="caution">
    <text evidence="19">The sequence shown here is derived from an EMBL/GenBank/DDBJ whole genome shotgun (WGS) entry which is preliminary data.</text>
</comment>
<dbReference type="InterPro" id="IPR003137">
    <property type="entry name" value="PA_domain"/>
</dbReference>
<comment type="subcellular location">
    <subcellularLocation>
        <location evidence="2">Secreted</location>
        <location evidence="2">Extracellular space</location>
        <location evidence="2">Apoplast</location>
    </subcellularLocation>
</comment>
<keyword evidence="20" id="KW-1185">Reference proteome</keyword>
<feature type="active site" description="Charge relay system" evidence="11 12">
    <location>
        <position position="1329"/>
    </location>
</feature>
<dbReference type="FunFam" id="3.40.50.200:FF:000006">
    <property type="entry name" value="Subtilisin-like protease SBT1.5"/>
    <property type="match status" value="2"/>
</dbReference>
<protein>
    <recommendedName>
        <fullName evidence="21">Subtilisin-like protease</fullName>
    </recommendedName>
</protein>
<dbReference type="InterPro" id="IPR036852">
    <property type="entry name" value="Peptidase_S8/S53_dom_sf"/>
</dbReference>
<dbReference type="InterPro" id="IPR041469">
    <property type="entry name" value="Subtilisin-like_FN3"/>
</dbReference>
<dbReference type="InterPro" id="IPR045051">
    <property type="entry name" value="SBT"/>
</dbReference>
<dbReference type="SUPFAM" id="SSF52743">
    <property type="entry name" value="Subtilisin-like"/>
    <property type="match status" value="2"/>
</dbReference>
<dbReference type="InterPro" id="IPR034197">
    <property type="entry name" value="Peptidases_S8_3"/>
</dbReference>
<feature type="active site" description="Charge relay system" evidence="12">
    <location>
        <position position="152"/>
    </location>
</feature>
<evidence type="ECO:0000256" key="7">
    <source>
        <dbReference type="ARBA" id="ARBA00022729"/>
    </source>
</evidence>
<gene>
    <name evidence="19" type="ORF">Ahy_A02g005252</name>
</gene>
<dbReference type="Proteomes" id="UP000289738">
    <property type="component" value="Chromosome A02"/>
</dbReference>
<organism evidence="19 20">
    <name type="scientific">Arachis hypogaea</name>
    <name type="common">Peanut</name>
    <dbReference type="NCBI Taxonomy" id="3818"/>
    <lineage>
        <taxon>Eukaryota</taxon>
        <taxon>Viridiplantae</taxon>
        <taxon>Streptophyta</taxon>
        <taxon>Embryophyta</taxon>
        <taxon>Tracheophyta</taxon>
        <taxon>Spermatophyta</taxon>
        <taxon>Magnoliopsida</taxon>
        <taxon>eudicotyledons</taxon>
        <taxon>Gunneridae</taxon>
        <taxon>Pentapetalae</taxon>
        <taxon>rosids</taxon>
        <taxon>fabids</taxon>
        <taxon>Fabales</taxon>
        <taxon>Fabaceae</taxon>
        <taxon>Papilionoideae</taxon>
        <taxon>50 kb inversion clade</taxon>
        <taxon>dalbergioids sensu lato</taxon>
        <taxon>Dalbergieae</taxon>
        <taxon>Pterocarpus clade</taxon>
        <taxon>Arachis</taxon>
    </lineage>
</organism>
<evidence type="ECO:0000256" key="5">
    <source>
        <dbReference type="ARBA" id="ARBA00022525"/>
    </source>
</evidence>
<feature type="active site" description="Charge relay system" evidence="12">
    <location>
        <position position="543"/>
    </location>
</feature>
<evidence type="ECO:0000259" key="16">
    <source>
        <dbReference type="Pfam" id="PF02225"/>
    </source>
</evidence>
<evidence type="ECO:0000256" key="9">
    <source>
        <dbReference type="ARBA" id="ARBA00022825"/>
    </source>
</evidence>
<keyword evidence="6 12" id="KW-0645">Protease</keyword>
<dbReference type="InterPro" id="IPR015500">
    <property type="entry name" value="Peptidase_S8_subtilisin-rel"/>
</dbReference>
<dbReference type="PROSITE" id="PS00138">
    <property type="entry name" value="SUBTILASE_SER"/>
    <property type="match status" value="2"/>
</dbReference>
<evidence type="ECO:0000256" key="4">
    <source>
        <dbReference type="ARBA" id="ARBA00022523"/>
    </source>
</evidence>
<keyword evidence="9 12" id="KW-0720">Serine protease</keyword>
<evidence type="ECO:0000256" key="1">
    <source>
        <dbReference type="ARBA" id="ARBA00002076"/>
    </source>
</evidence>
<dbReference type="Gene3D" id="3.50.30.30">
    <property type="match status" value="2"/>
</dbReference>
<dbReference type="GO" id="GO:0048046">
    <property type="term" value="C:apoplast"/>
    <property type="evidence" value="ECO:0007669"/>
    <property type="project" value="UniProtKB-SubCell"/>
</dbReference>
<evidence type="ECO:0000256" key="11">
    <source>
        <dbReference type="PIRSR" id="PIRSR615500-1"/>
    </source>
</evidence>
<evidence type="ECO:0000256" key="2">
    <source>
        <dbReference type="ARBA" id="ARBA00004271"/>
    </source>
</evidence>
<dbReference type="InterPro" id="IPR010259">
    <property type="entry name" value="S8pro/Inhibitor_I9"/>
</dbReference>
<dbReference type="PANTHER" id="PTHR10795">
    <property type="entry name" value="PROPROTEIN CONVERTASE SUBTILISIN/KEXIN"/>
    <property type="match status" value="1"/>
</dbReference>
<feature type="domain" description="Peptidase S8/S53" evidence="15">
    <location>
        <begin position="144"/>
        <end position="594"/>
    </location>
</feature>
<feature type="domain" description="Inhibitor I9" evidence="17">
    <location>
        <begin position="811"/>
        <end position="900"/>
    </location>
</feature>
<feature type="domain" description="PA" evidence="16">
    <location>
        <begin position="1158"/>
        <end position="1245"/>
    </location>
</feature>
<feature type="domain" description="Peptidase S8/S53" evidence="15">
    <location>
        <begin position="924"/>
        <end position="1370"/>
    </location>
</feature>
<dbReference type="CDD" id="cd04852">
    <property type="entry name" value="Peptidases_S8_3"/>
    <property type="match status" value="2"/>
</dbReference>
<evidence type="ECO:0000313" key="19">
    <source>
        <dbReference type="EMBL" id="RYR70949.1"/>
    </source>
</evidence>
<feature type="domain" description="Inhibitor I9" evidence="17">
    <location>
        <begin position="29"/>
        <end position="90"/>
    </location>
</feature>
<dbReference type="InterPro" id="IPR023828">
    <property type="entry name" value="Peptidase_S8_Ser-AS"/>
</dbReference>
<evidence type="ECO:0000256" key="14">
    <source>
        <dbReference type="SAM" id="SignalP"/>
    </source>
</evidence>
<evidence type="ECO:0000256" key="8">
    <source>
        <dbReference type="ARBA" id="ARBA00022801"/>
    </source>
</evidence>
<keyword evidence="8 12" id="KW-0378">Hydrolase</keyword>
<feature type="domain" description="Subtilisin-like protease fibronectin type-III" evidence="18">
    <location>
        <begin position="651"/>
        <end position="748"/>
    </location>
</feature>
<dbReference type="GO" id="GO:0004252">
    <property type="term" value="F:serine-type endopeptidase activity"/>
    <property type="evidence" value="ECO:0007669"/>
    <property type="project" value="UniProtKB-UniRule"/>
</dbReference>
<evidence type="ECO:0000256" key="3">
    <source>
        <dbReference type="ARBA" id="ARBA00011073"/>
    </source>
</evidence>
<evidence type="ECO:0000259" key="17">
    <source>
        <dbReference type="Pfam" id="PF05922"/>
    </source>
</evidence>
<evidence type="ECO:0000256" key="6">
    <source>
        <dbReference type="ARBA" id="ARBA00022670"/>
    </source>
</evidence>
<evidence type="ECO:0000259" key="15">
    <source>
        <dbReference type="Pfam" id="PF00082"/>
    </source>
</evidence>
<feature type="chain" id="PRO_5019149634" description="Subtilisin-like protease" evidence="14">
    <location>
        <begin position="26"/>
        <end position="1551"/>
    </location>
</feature>
<dbReference type="InterPro" id="IPR000209">
    <property type="entry name" value="Peptidase_S8/S53_dom"/>
</dbReference>
<evidence type="ECO:0000256" key="13">
    <source>
        <dbReference type="RuleBase" id="RU003355"/>
    </source>
</evidence>
<dbReference type="PROSITE" id="PS51892">
    <property type="entry name" value="SUBTILASE"/>
    <property type="match status" value="2"/>
</dbReference>
<feature type="signal peptide" evidence="14">
    <location>
        <begin position="1"/>
        <end position="25"/>
    </location>
</feature>
<dbReference type="GO" id="GO:0009609">
    <property type="term" value="P:response to symbiotic bacterium"/>
    <property type="evidence" value="ECO:0007669"/>
    <property type="project" value="UniProtKB-ARBA"/>
</dbReference>
<dbReference type="GO" id="GO:0009610">
    <property type="term" value="P:response to symbiotic fungus"/>
    <property type="evidence" value="ECO:0007669"/>
    <property type="project" value="UniProtKB-ARBA"/>
</dbReference>
<dbReference type="Pfam" id="PF00082">
    <property type="entry name" value="Peptidase_S8"/>
    <property type="match status" value="2"/>
</dbReference>
<name>A0A445E6F7_ARAHY</name>
<feature type="active site" description="Charge relay system" evidence="11 12">
    <location>
        <position position="932"/>
    </location>
</feature>
<reference evidence="19 20" key="1">
    <citation type="submission" date="2019-01" db="EMBL/GenBank/DDBJ databases">
        <title>Sequencing of cultivated peanut Arachis hypogaea provides insights into genome evolution and oil improvement.</title>
        <authorList>
            <person name="Chen X."/>
        </authorList>
    </citation>
    <scope>NUCLEOTIDE SEQUENCE [LARGE SCALE GENOMIC DNA]</scope>
    <source>
        <strain evidence="20">cv. Fuhuasheng</strain>
        <tissue evidence="19">Leaves</tissue>
    </source>
</reference>
<dbReference type="Gene3D" id="2.60.40.2310">
    <property type="match status" value="2"/>
</dbReference>
<sequence length="1551" mass="166504">MFSHKLTNFSSLLWLPLLLILLSNAENFYIVFLRDHPLIRDNAHEAHLNVLSTVKESHIEAKESLVYSYTKSFNAFAAKLSEDEAKKLSGMSYFPPIFFHICINNTKDEVLSVFPNRYHKLHTTRSWDFIGLPLTAKRKLQSESDTIVGLLDTGVTPEFQSFKDNGLGPPPAKWKGTCDHFANFSGCNNKLIGARYFKLDKMEDPEDILSPIDVNGHGTHTSSTAAGSLVPKASLLGLAEGTARGAVPSARLAIYKVCWQSSGCADMDLLAAFEAAIHDGVDVISISIGGGDTNYLKDSIAIGAFHAMRNGIITVASAGNDGPAMGTVTNTAPWIVTVAASGIDREFKSTIELGNGKNVSGAGVTTFSPKQKEYPLINGVDAAKNSDSMDSASFCFEDSLDPKKVKGKIVYCKQGTGGTEGVIKGYGGIGTILENEQFPEVAQIFMAPATIVNTTIGQSITTYIKSTRSPSAVILKSHEVKRPAPFTASFSSRGPNPGSKNILKPDIAAPGVNILASYTLRKSITGLKGDTQFSEFTLMSGTSMSCPHVAGVAAYVKSFHPDWTPAAIRSAIITTAKPMSKRVDKEAEFAFGAGQINPTKAVNPGLIYDMDDLGYIQFLCHEGYNGSNLSVLVGHSINCTSLVPGLGHDAINYPTIQFNVKKDKETTLGVFRRRVTNVGPVPTIFNATITAPKGLEITVKPSSLVFSKAMQQRSFKVVVKAKTMASMKVVSGSLVWRSPRYIVRSPIALVASSGSYLRFNAKSVLASFTSHSILQCSCAKGNMKGNMTSRTLLLFLALMVTNSIAIMDKQTYIVHMDKTKIKSSIHSQDSTKPWFQSVIDFITEVSVQENEEEEIAPQLLYVYETNMFGFSAHLSSKQLEYLNQVDGFLAAMPDELLTLHTTHTPHFLGLQNGRGLWSAPSLASDVIVGILDTGIWPEHISFQDTGLTEVPSRWKGSCEEGTKFSASNCNKKLIGARAFYKGYEKVIGRINETLDYRSPRDSQGHGTHTASTAAGNMVNNASLFGMAKGSASGMRYTSKVAAYKVCWPLGCANSDILAAMDQAVADGVDILSLSLGGIAKPYYNDSIAIASFGATQNGVFVSCSAGNSGPFKSTVGNVAPWIITVAASYTDRSFPTKVKLGNGQVFKGASLYHGKTIQLPLVHANTTGTQRTAQFCTKGSLDPKLVHGKIVACERGMNSRTEKGEVVKMAGGAGMLLLVNQGEELFADSHILPATSLGASASNAIRNYIHSAKSPTASISFIGTTYGDPAPVMAGFSARGPSIVGPDVIKPDVTAPGVNILASWPPLTAPSLLKSDKRSVLYNIVSGTSMSCPHVTGIAALLKSVHKDWSPAAIKSALMTTAYTVNNRGSPLLDIASNTSSAFANPFAFGSGHVNPECASDPGLVYDITNKDYLNYLCSLNYTPTQIAIISKGHFKCSKYTFFQLGDLNYPSFSVSFDINGTNSSVTYKRVVTNVGYPSSSYTVKVEEPNGVSVKVEPRNLRFGKLGEKLNYSVTFVANGGTTISDTSTFGSLTWVSGKYNVRSPIAITWQ</sequence>
<dbReference type="Gene3D" id="3.40.50.200">
    <property type="entry name" value="Peptidase S8/S53 domain"/>
    <property type="match status" value="2"/>
</dbReference>
<feature type="active site" description="Charge relay system" evidence="12">
    <location>
        <position position="217"/>
    </location>
</feature>
<dbReference type="Pfam" id="PF17766">
    <property type="entry name" value="fn3_6"/>
    <property type="match status" value="2"/>
</dbReference>
<dbReference type="Gene3D" id="3.30.70.80">
    <property type="entry name" value="Peptidase S8 propeptide/proteinase inhibitor I9"/>
    <property type="match status" value="2"/>
</dbReference>